<name>A0A2I0APW0_9ASPA</name>
<evidence type="ECO:0000256" key="1">
    <source>
        <dbReference type="ARBA" id="ARBA00004167"/>
    </source>
</evidence>
<gene>
    <name evidence="9" type="primary">GDU3</name>
    <name evidence="9" type="ORF">AXF42_Ash018565</name>
</gene>
<evidence type="ECO:0000313" key="10">
    <source>
        <dbReference type="Proteomes" id="UP000236161"/>
    </source>
</evidence>
<dbReference type="STRING" id="1088818.A0A2I0APW0"/>
<dbReference type="EMBL" id="KZ451963">
    <property type="protein sequence ID" value="PKA57590.1"/>
    <property type="molecule type" value="Genomic_DNA"/>
</dbReference>
<comment type="subcellular location">
    <subcellularLocation>
        <location evidence="1">Membrane</location>
        <topology evidence="1">Single-pass membrane protein</topology>
    </subcellularLocation>
</comment>
<evidence type="ECO:0000256" key="5">
    <source>
        <dbReference type="ARBA" id="ARBA00022970"/>
    </source>
</evidence>
<proteinExistence type="inferred from homology"/>
<keyword evidence="7 8" id="KW-0472">Membrane</keyword>
<feature type="transmembrane region" description="Helical" evidence="8">
    <location>
        <begin position="40"/>
        <end position="62"/>
    </location>
</feature>
<reference evidence="9 10" key="1">
    <citation type="journal article" date="2017" name="Nature">
        <title>The Apostasia genome and the evolution of orchids.</title>
        <authorList>
            <person name="Zhang G.Q."/>
            <person name="Liu K.W."/>
            <person name="Li Z."/>
            <person name="Lohaus R."/>
            <person name="Hsiao Y.Y."/>
            <person name="Niu S.C."/>
            <person name="Wang J.Y."/>
            <person name="Lin Y.C."/>
            <person name="Xu Q."/>
            <person name="Chen L.J."/>
            <person name="Yoshida K."/>
            <person name="Fujiwara S."/>
            <person name="Wang Z.W."/>
            <person name="Zhang Y.Q."/>
            <person name="Mitsuda N."/>
            <person name="Wang M."/>
            <person name="Liu G.H."/>
            <person name="Pecoraro L."/>
            <person name="Huang H.X."/>
            <person name="Xiao X.J."/>
            <person name="Lin M."/>
            <person name="Wu X.Y."/>
            <person name="Wu W.L."/>
            <person name="Chen Y.Y."/>
            <person name="Chang S.B."/>
            <person name="Sakamoto S."/>
            <person name="Ohme-Takagi M."/>
            <person name="Yagi M."/>
            <person name="Zeng S.J."/>
            <person name="Shen C.Y."/>
            <person name="Yeh C.M."/>
            <person name="Luo Y.B."/>
            <person name="Tsai W.C."/>
            <person name="Van de Peer Y."/>
            <person name="Liu Z.J."/>
        </authorList>
    </citation>
    <scope>NUCLEOTIDE SEQUENCE [LARGE SCALE GENOMIC DNA]</scope>
    <source>
        <strain evidence="10">cv. Shenzhen</strain>
        <tissue evidence="9">Stem</tissue>
    </source>
</reference>
<evidence type="ECO:0000256" key="4">
    <source>
        <dbReference type="ARBA" id="ARBA00022692"/>
    </source>
</evidence>
<dbReference type="PANTHER" id="PTHR33228">
    <property type="entry name" value="PROTEIN GLUTAMINE DUMPER 4-RELATED"/>
    <property type="match status" value="1"/>
</dbReference>
<keyword evidence="6 8" id="KW-1133">Transmembrane helix</keyword>
<keyword evidence="5" id="KW-0029">Amino-acid transport</keyword>
<dbReference type="GO" id="GO:0080143">
    <property type="term" value="P:regulation of amino acid export"/>
    <property type="evidence" value="ECO:0007669"/>
    <property type="project" value="InterPro"/>
</dbReference>
<keyword evidence="10" id="KW-1185">Reference proteome</keyword>
<dbReference type="InterPro" id="IPR040359">
    <property type="entry name" value="GDU"/>
</dbReference>
<accession>A0A2I0APW0</accession>
<sequence>MRASAADSLIAGASAGAPSPEARSSAGHHSAWHSPVPYVFSGFAAMLGLITFALLILACSYWRLSSLLETAGGDGEDAGKAGDDRSKVRPPAHEETIVVIMAGDKKPTFLAAPISSRVCSFGERNDSPNGSCTAAGTPVTVCWGLTEIVTVASRTVPTVRDPDWDCR</sequence>
<keyword evidence="3" id="KW-0813">Transport</keyword>
<protein>
    <submittedName>
        <fullName evidence="9">Protein glutamine dumper 3</fullName>
    </submittedName>
</protein>
<evidence type="ECO:0000256" key="8">
    <source>
        <dbReference type="SAM" id="Phobius"/>
    </source>
</evidence>
<dbReference type="GO" id="GO:0006865">
    <property type="term" value="P:amino acid transport"/>
    <property type="evidence" value="ECO:0007669"/>
    <property type="project" value="UniProtKB-KW"/>
</dbReference>
<evidence type="ECO:0000256" key="6">
    <source>
        <dbReference type="ARBA" id="ARBA00022989"/>
    </source>
</evidence>
<evidence type="ECO:0000256" key="7">
    <source>
        <dbReference type="ARBA" id="ARBA00023136"/>
    </source>
</evidence>
<evidence type="ECO:0000256" key="2">
    <source>
        <dbReference type="ARBA" id="ARBA00009977"/>
    </source>
</evidence>
<dbReference type="Proteomes" id="UP000236161">
    <property type="component" value="Unassembled WGS sequence"/>
</dbReference>
<evidence type="ECO:0000313" key="9">
    <source>
        <dbReference type="EMBL" id="PKA57590.1"/>
    </source>
</evidence>
<keyword evidence="4 8" id="KW-0812">Transmembrane</keyword>
<dbReference type="PANTHER" id="PTHR33228:SF77">
    <property type="entry name" value="PROTEIN GLUTAMINE DUMPER 2"/>
    <property type="match status" value="1"/>
</dbReference>
<comment type="similarity">
    <text evidence="2">Belongs to the GLUTAMINE DUMPER 1 (TC 9.B.60) family.</text>
</comment>
<organism evidence="9 10">
    <name type="scientific">Apostasia shenzhenica</name>
    <dbReference type="NCBI Taxonomy" id="1088818"/>
    <lineage>
        <taxon>Eukaryota</taxon>
        <taxon>Viridiplantae</taxon>
        <taxon>Streptophyta</taxon>
        <taxon>Embryophyta</taxon>
        <taxon>Tracheophyta</taxon>
        <taxon>Spermatophyta</taxon>
        <taxon>Magnoliopsida</taxon>
        <taxon>Liliopsida</taxon>
        <taxon>Asparagales</taxon>
        <taxon>Orchidaceae</taxon>
        <taxon>Apostasioideae</taxon>
        <taxon>Apostasia</taxon>
    </lineage>
</organism>
<dbReference type="GO" id="GO:0016020">
    <property type="term" value="C:membrane"/>
    <property type="evidence" value="ECO:0007669"/>
    <property type="project" value="UniProtKB-SubCell"/>
</dbReference>
<dbReference type="AlphaFoldDB" id="A0A2I0APW0"/>
<evidence type="ECO:0000256" key="3">
    <source>
        <dbReference type="ARBA" id="ARBA00022448"/>
    </source>
</evidence>
<dbReference type="OrthoDB" id="1930784at2759"/>